<evidence type="ECO:0000259" key="3">
    <source>
        <dbReference type="Pfam" id="PF01232"/>
    </source>
</evidence>
<dbReference type="SUPFAM" id="SSF51735">
    <property type="entry name" value="NAD(P)-binding Rossmann-fold domains"/>
    <property type="match status" value="1"/>
</dbReference>
<dbReference type="Pfam" id="PF01232">
    <property type="entry name" value="Mannitol_dh"/>
    <property type="match status" value="1"/>
</dbReference>
<dbReference type="PATRIC" id="fig|1082931.4.peg.2582"/>
<evidence type="ECO:0000256" key="2">
    <source>
        <dbReference type="ARBA" id="ARBA00023027"/>
    </source>
</evidence>
<dbReference type="EMBL" id="CP003075">
    <property type="protein sequence ID" value="AEQ52621.1"/>
    <property type="molecule type" value="Genomic_DNA"/>
</dbReference>
<dbReference type="AlphaFoldDB" id="G4RBE5"/>
<dbReference type="GO" id="GO:0019594">
    <property type="term" value="P:mannitol metabolic process"/>
    <property type="evidence" value="ECO:0007669"/>
    <property type="project" value="InterPro"/>
</dbReference>
<dbReference type="InterPro" id="IPR013131">
    <property type="entry name" value="Mannitol_DH_N"/>
</dbReference>
<dbReference type="InterPro" id="IPR036291">
    <property type="entry name" value="NAD(P)-bd_dom_sf"/>
</dbReference>
<evidence type="ECO:0000256" key="1">
    <source>
        <dbReference type="ARBA" id="ARBA00023002"/>
    </source>
</evidence>
<protein>
    <submittedName>
        <fullName evidence="5">D-mannonate oxidoreductase</fullName>
    </submittedName>
</protein>
<dbReference type="PANTHER" id="PTHR43362">
    <property type="entry name" value="MANNITOL DEHYDROGENASE DSF1-RELATED"/>
    <property type="match status" value="1"/>
</dbReference>
<dbReference type="Gene3D" id="1.10.1040.10">
    <property type="entry name" value="N-(1-d-carboxylethyl)-l-norvaline Dehydrogenase, domain 2"/>
    <property type="match status" value="1"/>
</dbReference>
<feature type="domain" description="Mannitol dehydrogenase C-terminal" evidence="4">
    <location>
        <begin position="282"/>
        <end position="436"/>
    </location>
</feature>
<dbReference type="RefSeq" id="WP_014131770.1">
    <property type="nucleotide sequence ID" value="NC_016078.1"/>
</dbReference>
<dbReference type="PANTHER" id="PTHR43362:SF1">
    <property type="entry name" value="MANNITOL DEHYDROGENASE 2-RELATED"/>
    <property type="match status" value="1"/>
</dbReference>
<keyword evidence="6" id="KW-1185">Reference proteome</keyword>
<dbReference type="InterPro" id="IPR013118">
    <property type="entry name" value="Mannitol_DH_C"/>
</dbReference>
<organism evidence="5 6">
    <name type="scientific">Pelagibacterium halotolerans (strain DSM 22347 / JCM 15775 / CGMCC 1.7692 / B2)</name>
    <dbReference type="NCBI Taxonomy" id="1082931"/>
    <lineage>
        <taxon>Bacteria</taxon>
        <taxon>Pseudomonadati</taxon>
        <taxon>Pseudomonadota</taxon>
        <taxon>Alphaproteobacteria</taxon>
        <taxon>Hyphomicrobiales</taxon>
        <taxon>Devosiaceae</taxon>
        <taxon>Pelagibacterium</taxon>
    </lineage>
</organism>
<dbReference type="PRINTS" id="PR00084">
    <property type="entry name" value="MTLDHDRGNASE"/>
</dbReference>
<dbReference type="GO" id="GO:0016616">
    <property type="term" value="F:oxidoreductase activity, acting on the CH-OH group of donors, NAD or NADP as acceptor"/>
    <property type="evidence" value="ECO:0007669"/>
    <property type="project" value="TreeGrafter"/>
</dbReference>
<evidence type="ECO:0000313" key="5">
    <source>
        <dbReference type="EMBL" id="AEQ52621.1"/>
    </source>
</evidence>
<name>G4RBE5_PELHB</name>
<evidence type="ECO:0000259" key="4">
    <source>
        <dbReference type="Pfam" id="PF08125"/>
    </source>
</evidence>
<dbReference type="eggNOG" id="COG0246">
    <property type="taxonomic scope" value="Bacteria"/>
</dbReference>
<dbReference type="STRING" id="1082931.KKY_2613"/>
<dbReference type="Proteomes" id="UP000008850">
    <property type="component" value="Chromosome"/>
</dbReference>
<dbReference type="InterPro" id="IPR013328">
    <property type="entry name" value="6PGD_dom2"/>
</dbReference>
<reference evidence="5 6" key="1">
    <citation type="journal article" date="2012" name="J. Bacteriol.">
        <title>Complete genome sequence of Pelagibacterium halotolerans B2T.</title>
        <authorList>
            <person name="Huo Y.Y."/>
            <person name="Cheng H."/>
            <person name="Han X.F."/>
            <person name="Jiang X.W."/>
            <person name="Sun C."/>
            <person name="Zhang X.Q."/>
            <person name="Zhu X.F."/>
            <person name="Liu Y.F."/>
            <person name="Li P.F."/>
            <person name="Ni P.X."/>
            <person name="Wu M."/>
        </authorList>
    </citation>
    <scope>NUCLEOTIDE SEQUENCE [LARGE SCALE GENOMIC DNA]</scope>
    <source>
        <strain evidence="6">DSM 22347 / JCM 15775 / CGMCC 1.7692 / B2</strain>
    </source>
</reference>
<keyword evidence="2" id="KW-0520">NAD</keyword>
<dbReference type="InterPro" id="IPR000669">
    <property type="entry name" value="Mannitol_DH"/>
</dbReference>
<feature type="domain" description="Mannitol dehydrogenase N-terminal" evidence="3">
    <location>
        <begin position="27"/>
        <end position="273"/>
    </location>
</feature>
<dbReference type="InterPro" id="IPR008927">
    <property type="entry name" value="6-PGluconate_DH-like_C_sf"/>
</dbReference>
<dbReference type="HOGENOM" id="CLU_027324_0_1_5"/>
<proteinExistence type="predicted"/>
<accession>G4RBE5</accession>
<dbReference type="KEGG" id="phl:KKY_2613"/>
<dbReference type="PROSITE" id="PS00974">
    <property type="entry name" value="MANNITOL_DHGENASE"/>
    <property type="match status" value="1"/>
</dbReference>
<dbReference type="Gene3D" id="3.40.50.720">
    <property type="entry name" value="NAD(P)-binding Rossmann-like Domain"/>
    <property type="match status" value="1"/>
</dbReference>
<dbReference type="SUPFAM" id="SSF48179">
    <property type="entry name" value="6-phosphogluconate dehydrogenase C-terminal domain-like"/>
    <property type="match status" value="1"/>
</dbReference>
<gene>
    <name evidence="5" type="ordered locus">KKY_2613</name>
</gene>
<keyword evidence="1" id="KW-0560">Oxidoreductase</keyword>
<dbReference type="InterPro" id="IPR023027">
    <property type="entry name" value="Mannitol_DH_CS"/>
</dbReference>
<dbReference type="Pfam" id="PF08125">
    <property type="entry name" value="Mannitol_dh_C"/>
    <property type="match status" value="1"/>
</dbReference>
<evidence type="ECO:0000313" key="6">
    <source>
        <dbReference type="Proteomes" id="UP000008850"/>
    </source>
</evidence>
<sequence length="485" mass="52248">MTLLERLDQVPAGMTKPAFDPAAHGVGIVHLGLGAFLRAHLAIYTEDALAHSGGDWRILAVGLRSRDSVDALNAQHGLYTLITRDAESRYRVCGAIAGAVHAPSEPQRLHAALAAETTRIVSLTITEKGYGIDARTNGLDSDRDDIAADLASDVSAPRSAVGWIVAGLAARRAAGATPFTVLSCDNLSNNGAVLKRLVVEFAERRDPDLARWIADSVSFPSTMVDRITPAQTEATRTDARAALGCEDHAAIETEPFSQWVIEDDFGNGRPDWHLAGAVMAHDVAPYERMKLRMLNGAHSLIAYAGFLAGHDNVRDAMTDPALVRRVETHMRAAAQSLDPVPGIDLDAYRSALLARFANRAIAHPTYQIAMDGTQKLPPRIFETATIVRNRDGDIASFAFATAAWMAYTRGTRDDGTPYALRDPRQVEIADASRSGKTPSALYDALASLPGFMPASLRSDDKWCATTITHLTTMLTKSMRAAIDAT</sequence>
<dbReference type="InterPro" id="IPR050988">
    <property type="entry name" value="Mannitol_DH/Oxidoreductase"/>
</dbReference>